<comment type="caution">
    <text evidence="1">The sequence shown here is derived from an EMBL/GenBank/DDBJ whole genome shotgun (WGS) entry which is preliminary data.</text>
</comment>
<evidence type="ECO:0000313" key="2">
    <source>
        <dbReference type="Proteomes" id="UP000249169"/>
    </source>
</evidence>
<dbReference type="SUPFAM" id="SSF50974">
    <property type="entry name" value="Nitrous oxide reductase, N-terminal domain"/>
    <property type="match status" value="1"/>
</dbReference>
<dbReference type="Proteomes" id="UP000249169">
    <property type="component" value="Unassembled WGS sequence"/>
</dbReference>
<sequence>MARAESAEQHNMLVRMKNAKKIAMWAGLGLCALASAGCEEQVRSSPQGLNGPVALAVVDGQVCLPSVDGEDFSIASRPLPRCEDMANPRGFGLVVNEISGKLGVVALASDPPRLVNLDTRVPGVTQIEVGTRPVDVTVSGQGTAALVANQGDRSLTGVDLWTLRPLSEPIALPGTPLALESFEDAGAPTVAALLAQPNLLWVAPGLSCERPADAVDRRDHEPVDCTRASGEAVEVALPGQPADLNIDQEAGMAAVVYRDRADLSLIALTDEALGDQSCLEGDAAPCEVARIDWGGEEGSIWGANQVAFDPTGAFIYVLESAERQVLVIDRPNRTLIDARQASEPATVGATEIGGIALVRQPLAMVPVLERRVLNEGPTALVAHRYGLQVASDNGSLYRVDVLDVECAFEAPQGLLSDAEFRGDPELRDAHPEARCLELPALPLASAEEAADLSDSALLARRVITAETHTLAITPIFALRDANSAQGRLVGRASCEQPEALREAMSQAAAGSQITLGCGSPLIDQPVALEVPDDLRNYIDAPRADLLELARAQLSVEEGQVNAEIQRQVFDVRLRNERWTLTYEGALPAVGSAERGLIARETPGHFLSGGIDYCGAGVEVGDRLRILSSPGDGAGCAGFAGDEGFLTYEITAVGATSLTIAPLAGADTAQSLPTRECFDQGLRYEVRPDAQWIAVGEQSGFASVWERDGESCVRKDEADLGRLQGRVASGQVWEGPYLTLRIREGEVGAREGLSYTFRVDRAFSVAGLSLGTALPAELVLIDDVGVGSQLALVDTGTSTVYVVPLDRVGVGSAGTFVR</sequence>
<dbReference type="AlphaFoldDB" id="A0A328C1E0"/>
<proteinExistence type="predicted"/>
<gene>
    <name evidence="1" type="ORF">DL240_17665</name>
</gene>
<dbReference type="InterPro" id="IPR015943">
    <property type="entry name" value="WD40/YVTN_repeat-like_dom_sf"/>
</dbReference>
<accession>A0A328C1E0</accession>
<reference evidence="1 2" key="1">
    <citation type="submission" date="2018-05" db="EMBL/GenBank/DDBJ databases">
        <title>Lujinxingia marina gen. nov. sp. nov., a new facultative anaerobic member of the class Deltaproteobacteria, and proposal of Lujinxingaceae fam. nov.</title>
        <authorList>
            <person name="Li C.-M."/>
        </authorList>
    </citation>
    <scope>NUCLEOTIDE SEQUENCE [LARGE SCALE GENOMIC DNA]</scope>
    <source>
        <strain evidence="1 2">B210</strain>
    </source>
</reference>
<protein>
    <submittedName>
        <fullName evidence="1">Uncharacterized protein</fullName>
    </submittedName>
</protein>
<keyword evidence="2" id="KW-1185">Reference proteome</keyword>
<evidence type="ECO:0000313" key="1">
    <source>
        <dbReference type="EMBL" id="RAL20406.1"/>
    </source>
</evidence>
<dbReference type="EMBL" id="QHKO01000011">
    <property type="protein sequence ID" value="RAL20406.1"/>
    <property type="molecule type" value="Genomic_DNA"/>
</dbReference>
<organism evidence="1 2">
    <name type="scientific">Lujinxingia litoralis</name>
    <dbReference type="NCBI Taxonomy" id="2211119"/>
    <lineage>
        <taxon>Bacteria</taxon>
        <taxon>Deltaproteobacteria</taxon>
        <taxon>Bradymonadales</taxon>
        <taxon>Lujinxingiaceae</taxon>
        <taxon>Lujinxingia</taxon>
    </lineage>
</organism>
<dbReference type="Gene3D" id="2.130.10.10">
    <property type="entry name" value="YVTN repeat-like/Quinoprotein amine dehydrogenase"/>
    <property type="match status" value="1"/>
</dbReference>
<name>A0A328C1E0_9DELT</name>
<dbReference type="InterPro" id="IPR011045">
    <property type="entry name" value="N2O_reductase_N"/>
</dbReference>